<comment type="caution">
    <text evidence="4">The sequence shown here is derived from an EMBL/GenBank/DDBJ whole genome shotgun (WGS) entry which is preliminary data.</text>
</comment>
<dbReference type="PANTHER" id="PTHR34680:SF3">
    <property type="entry name" value="EXPRESSED PROTEIN"/>
    <property type="match status" value="1"/>
</dbReference>
<dbReference type="InterPro" id="IPR014977">
    <property type="entry name" value="WRC_dom"/>
</dbReference>
<name>A0AAN7J0X3_QUERU</name>
<accession>A0AAN7J0X3</accession>
<evidence type="ECO:0000256" key="2">
    <source>
        <dbReference type="PROSITE-ProRule" id="PRU01002"/>
    </source>
</evidence>
<evidence type="ECO:0000313" key="5">
    <source>
        <dbReference type="Proteomes" id="UP001324115"/>
    </source>
</evidence>
<comment type="caution">
    <text evidence="2">Lacks conserved residue(s) required for the propagation of feature annotation.</text>
</comment>
<evidence type="ECO:0000313" key="4">
    <source>
        <dbReference type="EMBL" id="KAK4593787.1"/>
    </source>
</evidence>
<organism evidence="4 5">
    <name type="scientific">Quercus rubra</name>
    <name type="common">Northern red oak</name>
    <name type="synonym">Quercus borealis</name>
    <dbReference type="NCBI Taxonomy" id="3512"/>
    <lineage>
        <taxon>Eukaryota</taxon>
        <taxon>Viridiplantae</taxon>
        <taxon>Streptophyta</taxon>
        <taxon>Embryophyta</taxon>
        <taxon>Tracheophyta</taxon>
        <taxon>Spermatophyta</taxon>
        <taxon>Magnoliopsida</taxon>
        <taxon>eudicotyledons</taxon>
        <taxon>Gunneridae</taxon>
        <taxon>Pentapetalae</taxon>
        <taxon>rosids</taxon>
        <taxon>fabids</taxon>
        <taxon>Fagales</taxon>
        <taxon>Fagaceae</taxon>
        <taxon>Quercus</taxon>
    </lineage>
</organism>
<evidence type="ECO:0000256" key="1">
    <source>
        <dbReference type="ARBA" id="ARBA00023242"/>
    </source>
</evidence>
<reference evidence="4 5" key="1">
    <citation type="journal article" date="2023" name="G3 (Bethesda)">
        <title>A haplotype-resolved chromosome-scale genome for Quercus rubra L. provides insights into the genetics of adaptive traits for red oak species.</title>
        <authorList>
            <person name="Kapoor B."/>
            <person name="Jenkins J."/>
            <person name="Schmutz J."/>
            <person name="Zhebentyayeva T."/>
            <person name="Kuelheim C."/>
            <person name="Coggeshall M."/>
            <person name="Heim C."/>
            <person name="Lasky J.R."/>
            <person name="Leites L."/>
            <person name="Islam-Faridi N."/>
            <person name="Romero-Severson J."/>
            <person name="DeLeo V.L."/>
            <person name="Lucas S.M."/>
            <person name="Lazic D."/>
            <person name="Gailing O."/>
            <person name="Carlson J."/>
            <person name="Staton M."/>
        </authorList>
    </citation>
    <scope>NUCLEOTIDE SEQUENCE [LARGE SCALE GENOMIC DNA]</scope>
    <source>
        <strain evidence="4">Pseudo-F2</strain>
    </source>
</reference>
<proteinExistence type="predicted"/>
<dbReference type="PROSITE" id="PS51667">
    <property type="entry name" value="WRC"/>
    <property type="match status" value="1"/>
</dbReference>
<protein>
    <recommendedName>
        <fullName evidence="3">WRC domain-containing protein</fullName>
    </recommendedName>
</protein>
<dbReference type="Proteomes" id="UP001324115">
    <property type="component" value="Unassembled WGS sequence"/>
</dbReference>
<sequence length="211" mass="22802">MRIRKNAKLSPLWFSHASAPESLQAHVCQLNQSPWDVLPLTHQFEGDDSLTGNASLGDSIGAVESVASMMDAVAAKAEDMVLAVNDNDAVEKKGRAFDHGFEKVAAEKRSSSCCQKTDGKGWQCRNEAKEGQSLCEHHLNLLRSYNTGNSNSSSISFRKSSAAAAAAAAAAAGARRARARAAKKGSSSASNPYEFYYYSWIRPVMGTEKRR</sequence>
<gene>
    <name evidence="4" type="ORF">RGQ29_017754</name>
</gene>
<dbReference type="PANTHER" id="PTHR34680">
    <property type="entry name" value="EXPRESSED PROTEIN"/>
    <property type="match status" value="1"/>
</dbReference>
<evidence type="ECO:0000259" key="3">
    <source>
        <dbReference type="PROSITE" id="PS51667"/>
    </source>
</evidence>
<feature type="domain" description="WRC" evidence="3">
    <location>
        <begin position="108"/>
        <end position="154"/>
    </location>
</feature>
<dbReference type="Pfam" id="PF08879">
    <property type="entry name" value="WRC"/>
    <property type="match status" value="1"/>
</dbReference>
<keyword evidence="1" id="KW-0539">Nucleus</keyword>
<keyword evidence="5" id="KW-1185">Reference proteome</keyword>
<dbReference type="AlphaFoldDB" id="A0AAN7J0X3"/>
<dbReference type="EMBL" id="JAXUIC010000004">
    <property type="protein sequence ID" value="KAK4593787.1"/>
    <property type="molecule type" value="Genomic_DNA"/>
</dbReference>